<keyword evidence="5 7" id="KW-1133">Transmembrane helix</keyword>
<feature type="transmembrane region" description="Helical" evidence="7">
    <location>
        <begin position="130"/>
        <end position="148"/>
    </location>
</feature>
<proteinExistence type="inferred from homology"/>
<dbReference type="Proteomes" id="UP000887023">
    <property type="component" value="Chromosome"/>
</dbReference>
<comment type="subcellular location">
    <subcellularLocation>
        <location evidence="1">Cell membrane</location>
        <topology evidence="1">Multi-pass membrane protein</topology>
    </subcellularLocation>
</comment>
<evidence type="ECO:0000256" key="2">
    <source>
        <dbReference type="ARBA" id="ARBA00005779"/>
    </source>
</evidence>
<reference evidence="8" key="1">
    <citation type="submission" date="2021-07" db="EMBL/GenBank/DDBJ databases">
        <title>Candidatus Kaistella beijingensis sp. nov. isolated from a municipal wastewater treatment plant is involved in sludge foaming.</title>
        <authorList>
            <person name="Song Y."/>
            <person name="Liu S.-J."/>
        </authorList>
    </citation>
    <scope>NUCLEOTIDE SEQUENCE</scope>
    <source>
        <strain evidence="8">DSM 43998</strain>
    </source>
</reference>
<name>A0ABX8S4F8_9ACTN</name>
<dbReference type="InterPro" id="IPR007140">
    <property type="entry name" value="DUF350"/>
</dbReference>
<protein>
    <submittedName>
        <fullName evidence="8">DUF350 domain-containing protein</fullName>
    </submittedName>
</protein>
<comment type="similarity">
    <text evidence="2">Belongs to the UPF0719 family.</text>
</comment>
<keyword evidence="9" id="KW-1185">Reference proteome</keyword>
<evidence type="ECO:0000256" key="4">
    <source>
        <dbReference type="ARBA" id="ARBA00022692"/>
    </source>
</evidence>
<evidence type="ECO:0000256" key="5">
    <source>
        <dbReference type="ARBA" id="ARBA00022989"/>
    </source>
</evidence>
<evidence type="ECO:0000313" key="8">
    <source>
        <dbReference type="EMBL" id="QXQ12712.1"/>
    </source>
</evidence>
<keyword evidence="3" id="KW-1003">Cell membrane</keyword>
<feature type="transmembrane region" description="Helical" evidence="7">
    <location>
        <begin position="20"/>
        <end position="39"/>
    </location>
</feature>
<gene>
    <name evidence="8" type="ORF">KV203_12240</name>
</gene>
<feature type="transmembrane region" description="Helical" evidence="7">
    <location>
        <begin position="87"/>
        <end position="109"/>
    </location>
</feature>
<evidence type="ECO:0000256" key="6">
    <source>
        <dbReference type="ARBA" id="ARBA00023136"/>
    </source>
</evidence>
<feature type="transmembrane region" description="Helical" evidence="7">
    <location>
        <begin position="60"/>
        <end position="81"/>
    </location>
</feature>
<dbReference type="EMBL" id="CP079105">
    <property type="protein sequence ID" value="QXQ12712.1"/>
    <property type="molecule type" value="Genomic_DNA"/>
</dbReference>
<evidence type="ECO:0000256" key="7">
    <source>
        <dbReference type="SAM" id="Phobius"/>
    </source>
</evidence>
<dbReference type="Pfam" id="PF03994">
    <property type="entry name" value="DUF350"/>
    <property type="match status" value="1"/>
</dbReference>
<evidence type="ECO:0000256" key="1">
    <source>
        <dbReference type="ARBA" id="ARBA00004651"/>
    </source>
</evidence>
<dbReference type="RefSeq" id="WP_066467344.1">
    <property type="nucleotide sequence ID" value="NZ_CBCRUZ010000012.1"/>
</dbReference>
<evidence type="ECO:0000313" key="9">
    <source>
        <dbReference type="Proteomes" id="UP000887023"/>
    </source>
</evidence>
<keyword evidence="4 7" id="KW-0812">Transmembrane</keyword>
<accession>A0ABX8S4F8</accession>
<organism evidence="8 9">
    <name type="scientific">Skermania pinensis</name>
    <dbReference type="NCBI Taxonomy" id="39122"/>
    <lineage>
        <taxon>Bacteria</taxon>
        <taxon>Bacillati</taxon>
        <taxon>Actinomycetota</taxon>
        <taxon>Actinomycetes</taxon>
        <taxon>Mycobacteriales</taxon>
        <taxon>Gordoniaceae</taxon>
        <taxon>Skermania</taxon>
    </lineage>
</organism>
<evidence type="ECO:0000256" key="3">
    <source>
        <dbReference type="ARBA" id="ARBA00022475"/>
    </source>
</evidence>
<sequence length="149" mass="15272">MTALALESGYWNSLGHGVGAIALYALLGLALMIVGFYAIDLTTPGKLGELIRAGRPNATVVTAAGMLSMAFIVVLAIYASSGRLAEGLIAAAVYGLVGIFAQVLSVRVIERVTRIDIGAVLDSPGFVPEVLVVAAAHFAVGMVVAFAIL</sequence>
<keyword evidence="6 7" id="KW-0472">Membrane</keyword>